<reference evidence="1 2" key="1">
    <citation type="submission" date="2019-12" db="EMBL/GenBank/DDBJ databases">
        <title>Corynebacterium sp. nov., isolated from feces of the Anser Albifrons in China.</title>
        <authorList>
            <person name="Liu Q."/>
        </authorList>
    </citation>
    <scope>NUCLEOTIDE SEQUENCE [LARGE SCALE GENOMIC DNA]</scope>
    <source>
        <strain evidence="1 2">23H37-10</strain>
    </source>
</reference>
<dbReference type="AlphaFoldDB" id="A0A7G7YPF0"/>
<dbReference type="Proteomes" id="UP000515275">
    <property type="component" value="Chromosome"/>
</dbReference>
<proteinExistence type="predicted"/>
<gene>
    <name evidence="1" type="ORF">GP473_06570</name>
</gene>
<organism evidence="1 2">
    <name type="scientific">Corynebacterium anserum</name>
    <dbReference type="NCBI Taxonomy" id="2684406"/>
    <lineage>
        <taxon>Bacteria</taxon>
        <taxon>Bacillati</taxon>
        <taxon>Actinomycetota</taxon>
        <taxon>Actinomycetes</taxon>
        <taxon>Mycobacteriales</taxon>
        <taxon>Corynebacteriaceae</taxon>
        <taxon>Corynebacterium</taxon>
    </lineage>
</organism>
<sequence length="134" mass="14982">MRTEVLLLVLPSQVLNQAIAYAKDTTALVHATMDLITSITDALLSMQFIASTGTVGEFNDNALADNVNGCYKRAHPYPPMQRWCRRGNRNLRVGYAVERVTASTESQLPYADRGEIKLWEHNPAHEVMENKAHA</sequence>
<protein>
    <submittedName>
        <fullName evidence="1">Uncharacterized protein</fullName>
    </submittedName>
</protein>
<dbReference type="RefSeq" id="WP_185770121.1">
    <property type="nucleotide sequence ID" value="NZ_CP046883.1"/>
</dbReference>
<accession>A0A7G7YPF0</accession>
<evidence type="ECO:0000313" key="1">
    <source>
        <dbReference type="EMBL" id="QNH96370.1"/>
    </source>
</evidence>
<evidence type="ECO:0000313" key="2">
    <source>
        <dbReference type="Proteomes" id="UP000515275"/>
    </source>
</evidence>
<keyword evidence="2" id="KW-1185">Reference proteome</keyword>
<dbReference type="KEGG" id="cans:GP473_06570"/>
<dbReference type="EMBL" id="CP046883">
    <property type="protein sequence ID" value="QNH96370.1"/>
    <property type="molecule type" value="Genomic_DNA"/>
</dbReference>
<name>A0A7G7YPF0_9CORY</name>